<organism evidence="7 8">
    <name type="scientific">Microvenator marinus</name>
    <dbReference type="NCBI Taxonomy" id="2600177"/>
    <lineage>
        <taxon>Bacteria</taxon>
        <taxon>Deltaproteobacteria</taxon>
        <taxon>Bradymonadales</taxon>
        <taxon>Microvenatoraceae</taxon>
        <taxon>Microvenator</taxon>
    </lineage>
</organism>
<dbReference type="InterPro" id="IPR009057">
    <property type="entry name" value="Homeodomain-like_sf"/>
</dbReference>
<keyword evidence="8" id="KW-1185">Reference proteome</keyword>
<evidence type="ECO:0000313" key="7">
    <source>
        <dbReference type="EMBL" id="QED28279.1"/>
    </source>
</evidence>
<keyword evidence="3 5" id="KW-0238">DNA-binding</keyword>
<evidence type="ECO:0000256" key="1">
    <source>
        <dbReference type="ARBA" id="ARBA00022491"/>
    </source>
</evidence>
<feature type="DNA-binding region" description="H-T-H motif" evidence="5">
    <location>
        <begin position="31"/>
        <end position="50"/>
    </location>
</feature>
<keyword evidence="2" id="KW-0805">Transcription regulation</keyword>
<dbReference type="InterPro" id="IPR050109">
    <property type="entry name" value="HTH-type_TetR-like_transc_reg"/>
</dbReference>
<dbReference type="RefSeq" id="WP_146960563.1">
    <property type="nucleotide sequence ID" value="NZ_CP042467.1"/>
</dbReference>
<evidence type="ECO:0000256" key="4">
    <source>
        <dbReference type="ARBA" id="ARBA00023163"/>
    </source>
</evidence>
<dbReference type="Gene3D" id="1.10.357.10">
    <property type="entry name" value="Tetracycline Repressor, domain 2"/>
    <property type="match status" value="1"/>
</dbReference>
<dbReference type="PANTHER" id="PTHR30055">
    <property type="entry name" value="HTH-TYPE TRANSCRIPTIONAL REGULATOR RUTR"/>
    <property type="match status" value="1"/>
</dbReference>
<dbReference type="GO" id="GO:0003700">
    <property type="term" value="F:DNA-binding transcription factor activity"/>
    <property type="evidence" value="ECO:0007669"/>
    <property type="project" value="TreeGrafter"/>
</dbReference>
<proteinExistence type="predicted"/>
<accession>A0A5B8XXY7</accession>
<evidence type="ECO:0000256" key="5">
    <source>
        <dbReference type="PROSITE-ProRule" id="PRU00335"/>
    </source>
</evidence>
<evidence type="ECO:0000313" key="8">
    <source>
        <dbReference type="Proteomes" id="UP000321595"/>
    </source>
</evidence>
<dbReference type="Gene3D" id="1.10.10.60">
    <property type="entry name" value="Homeodomain-like"/>
    <property type="match status" value="1"/>
</dbReference>
<dbReference type="AlphaFoldDB" id="A0A5B8XXY7"/>
<dbReference type="InterPro" id="IPR039538">
    <property type="entry name" value="BetI_C"/>
</dbReference>
<dbReference type="Proteomes" id="UP000321595">
    <property type="component" value="Chromosome"/>
</dbReference>
<keyword evidence="1" id="KW-0678">Repressor</keyword>
<dbReference type="InterPro" id="IPR036271">
    <property type="entry name" value="Tet_transcr_reg_TetR-rel_C_sf"/>
</dbReference>
<keyword evidence="4" id="KW-0804">Transcription</keyword>
<dbReference type="KEGG" id="bbae:FRD01_13780"/>
<dbReference type="FunFam" id="1.10.10.60:FF:000141">
    <property type="entry name" value="TetR family transcriptional regulator"/>
    <property type="match status" value="1"/>
</dbReference>
<dbReference type="SUPFAM" id="SSF48498">
    <property type="entry name" value="Tetracyclin repressor-like, C-terminal domain"/>
    <property type="match status" value="1"/>
</dbReference>
<dbReference type="InterPro" id="IPR001647">
    <property type="entry name" value="HTH_TetR"/>
</dbReference>
<protein>
    <submittedName>
        <fullName evidence="7">TetR/AcrR family transcriptional regulator</fullName>
    </submittedName>
</protein>
<feature type="domain" description="HTH tetR-type" evidence="6">
    <location>
        <begin position="8"/>
        <end position="68"/>
    </location>
</feature>
<dbReference type="SUPFAM" id="SSF46689">
    <property type="entry name" value="Homeodomain-like"/>
    <property type="match status" value="1"/>
</dbReference>
<dbReference type="GO" id="GO:0000976">
    <property type="term" value="F:transcription cis-regulatory region binding"/>
    <property type="evidence" value="ECO:0007669"/>
    <property type="project" value="TreeGrafter"/>
</dbReference>
<dbReference type="EMBL" id="CP042467">
    <property type="protein sequence ID" value="QED28279.1"/>
    <property type="molecule type" value="Genomic_DNA"/>
</dbReference>
<evidence type="ECO:0000259" key="6">
    <source>
        <dbReference type="PROSITE" id="PS50977"/>
    </source>
</evidence>
<evidence type="ECO:0000256" key="2">
    <source>
        <dbReference type="ARBA" id="ARBA00023015"/>
    </source>
</evidence>
<sequence>MTKHRSPDERWEQILTAARACFLENGYFATKMDEIARASGLSKGGIYFHFESKREIFRALVQQEYDVTMAAIDGVMSETNSVPEMLIELAGYFMELFTNSDRPRFMVIIGEMALRDEEIQEQLKELQTNYFDRIAELLNRGVEAGQVRECDARSMAIVLKSMLDGMQANLALGMTVDVEETLTAAMDLLAHGLIQMD</sequence>
<dbReference type="PANTHER" id="PTHR30055:SF234">
    <property type="entry name" value="HTH-TYPE TRANSCRIPTIONAL REGULATOR BETI"/>
    <property type="match status" value="1"/>
</dbReference>
<dbReference type="PROSITE" id="PS50977">
    <property type="entry name" value="HTH_TETR_2"/>
    <property type="match status" value="1"/>
</dbReference>
<dbReference type="PRINTS" id="PR00455">
    <property type="entry name" value="HTHTETR"/>
</dbReference>
<dbReference type="Pfam" id="PF13977">
    <property type="entry name" value="TetR_C_6"/>
    <property type="match status" value="1"/>
</dbReference>
<dbReference type="OrthoDB" id="5394806at2"/>
<name>A0A5B8XXY7_9DELT</name>
<evidence type="ECO:0000256" key="3">
    <source>
        <dbReference type="ARBA" id="ARBA00023125"/>
    </source>
</evidence>
<reference evidence="7 8" key="1">
    <citation type="submission" date="2019-08" db="EMBL/GenBank/DDBJ databases">
        <authorList>
            <person name="Liang Q."/>
        </authorList>
    </citation>
    <scope>NUCLEOTIDE SEQUENCE [LARGE SCALE GENOMIC DNA]</scope>
    <source>
        <strain evidence="7 8">V1718</strain>
    </source>
</reference>
<dbReference type="Pfam" id="PF00440">
    <property type="entry name" value="TetR_N"/>
    <property type="match status" value="1"/>
</dbReference>
<gene>
    <name evidence="7" type="ORF">FRD01_13780</name>
</gene>